<name>A0A1H4ASG7_9SPHI</name>
<feature type="chain" id="PRO_5011765359" description="Transglutaminase-like superfamily protein" evidence="1">
    <location>
        <begin position="20"/>
        <end position="398"/>
    </location>
</feature>
<proteinExistence type="predicted"/>
<dbReference type="AlphaFoldDB" id="A0A1H4ASG7"/>
<feature type="signal peptide" evidence="1">
    <location>
        <begin position="1"/>
        <end position="19"/>
    </location>
</feature>
<protein>
    <recommendedName>
        <fullName evidence="4">Transglutaminase-like superfamily protein</fullName>
    </recommendedName>
</protein>
<keyword evidence="1" id="KW-0732">Signal</keyword>
<dbReference type="STRING" id="425514.SAMN05443550_10378"/>
<evidence type="ECO:0000256" key="1">
    <source>
        <dbReference type="SAM" id="SignalP"/>
    </source>
</evidence>
<gene>
    <name evidence="2" type="ORF">SAMN05443550_10378</name>
</gene>
<evidence type="ECO:0000313" key="3">
    <source>
        <dbReference type="Proteomes" id="UP000198850"/>
    </source>
</evidence>
<dbReference type="EMBL" id="FNRA01000003">
    <property type="protein sequence ID" value="SEA38796.1"/>
    <property type="molecule type" value="Genomic_DNA"/>
</dbReference>
<reference evidence="2 3" key="1">
    <citation type="submission" date="2016-10" db="EMBL/GenBank/DDBJ databases">
        <authorList>
            <person name="de Groot N.N."/>
        </authorList>
    </citation>
    <scope>NUCLEOTIDE SEQUENCE [LARGE SCALE GENOMIC DNA]</scope>
    <source>
        <strain evidence="2 3">DSM 19033</strain>
    </source>
</reference>
<accession>A0A1H4ASG7</accession>
<keyword evidence="3" id="KW-1185">Reference proteome</keyword>
<evidence type="ECO:0000313" key="2">
    <source>
        <dbReference type="EMBL" id="SEA38796.1"/>
    </source>
</evidence>
<dbReference type="RefSeq" id="WP_245735149.1">
    <property type="nucleotide sequence ID" value="NZ_FNRA01000003.1"/>
</dbReference>
<evidence type="ECO:0008006" key="4">
    <source>
        <dbReference type="Google" id="ProtNLM"/>
    </source>
</evidence>
<dbReference type="Proteomes" id="UP000198850">
    <property type="component" value="Unassembled WGS sequence"/>
</dbReference>
<organism evidence="2 3">
    <name type="scientific">Pedobacter hartonius</name>
    <dbReference type="NCBI Taxonomy" id="425514"/>
    <lineage>
        <taxon>Bacteria</taxon>
        <taxon>Pseudomonadati</taxon>
        <taxon>Bacteroidota</taxon>
        <taxon>Sphingobacteriia</taxon>
        <taxon>Sphingobacteriales</taxon>
        <taxon>Sphingobacteriaceae</taxon>
        <taxon>Pedobacter</taxon>
    </lineage>
</organism>
<sequence>MNRLLTVFLVLFCFSFSEARSQDTLSSSSLEFYGHTFHLVTDGTISLDLQKNLSEEAVRAGFKTLNSATCQPLTDSLLAYREKYRLNDWLYYQLIRKVAQRLCPKELNYGNYTLYKWFMLTKSGYDARLALSHQKIIFYVFNDEDISDIPFFQVEGKKYMCLNYHDYGKANLNDDPPIPVKIDIPEARKAFSYKVTRMPDFNAADYTEKKLDFIYDHKQYHFNIKLNPALKTIFANYPGVDFESYFNIPLSKETYGSLIPLLKKNVQRMNQKKGVDYLMRFTRYAFLYENDQENFGKEKRMSPEETLSSTYSDCDDRAALFFYLVKEIYNLPMIALLYPTHIMMAVEFSKPVGEPIRYKGKIYSACEATPEMEDLSIGQLASNLKNIPYHIVYQYDPQ</sequence>